<dbReference type="EMBL" id="JASTZU010000058">
    <property type="protein sequence ID" value="MDL4842231.1"/>
    <property type="molecule type" value="Genomic_DNA"/>
</dbReference>
<dbReference type="Proteomes" id="UP001235343">
    <property type="component" value="Unassembled WGS sequence"/>
</dbReference>
<dbReference type="InterPro" id="IPR000838">
    <property type="entry name" value="RNA_pol_sigma70_ECF_CS"/>
</dbReference>
<keyword evidence="3 6" id="KW-0731">Sigma factor</keyword>
<reference evidence="9 10" key="1">
    <citation type="submission" date="2023-06" db="EMBL/GenBank/DDBJ databases">
        <title>Aquibacillus rhizosphaerae LR5S19.</title>
        <authorList>
            <person name="Sun J.-Q."/>
        </authorList>
    </citation>
    <scope>NUCLEOTIDE SEQUENCE [LARGE SCALE GENOMIC DNA]</scope>
    <source>
        <strain evidence="9 10">LR5S19</strain>
    </source>
</reference>
<evidence type="ECO:0000256" key="4">
    <source>
        <dbReference type="ARBA" id="ARBA00023125"/>
    </source>
</evidence>
<dbReference type="SUPFAM" id="SSF88659">
    <property type="entry name" value="Sigma3 and sigma4 domains of RNA polymerase sigma factors"/>
    <property type="match status" value="1"/>
</dbReference>
<dbReference type="InterPro" id="IPR014284">
    <property type="entry name" value="RNA_pol_sigma-70_dom"/>
</dbReference>
<dbReference type="InterPro" id="IPR013249">
    <property type="entry name" value="RNA_pol_sigma70_r4_t2"/>
</dbReference>
<accession>A0ABT7L8M1</accession>
<dbReference type="Gene3D" id="1.10.1740.10">
    <property type="match status" value="1"/>
</dbReference>
<evidence type="ECO:0000256" key="6">
    <source>
        <dbReference type="RuleBase" id="RU000716"/>
    </source>
</evidence>
<evidence type="ECO:0000313" key="9">
    <source>
        <dbReference type="EMBL" id="MDL4842231.1"/>
    </source>
</evidence>
<dbReference type="CDD" id="cd06171">
    <property type="entry name" value="Sigma70_r4"/>
    <property type="match status" value="1"/>
</dbReference>
<evidence type="ECO:0000259" key="7">
    <source>
        <dbReference type="Pfam" id="PF04542"/>
    </source>
</evidence>
<dbReference type="Pfam" id="PF04542">
    <property type="entry name" value="Sigma70_r2"/>
    <property type="match status" value="1"/>
</dbReference>
<dbReference type="Gene3D" id="1.10.10.10">
    <property type="entry name" value="Winged helix-like DNA-binding domain superfamily/Winged helix DNA-binding domain"/>
    <property type="match status" value="1"/>
</dbReference>
<comment type="caution">
    <text evidence="9">The sequence shown here is derived from an EMBL/GenBank/DDBJ whole genome shotgun (WGS) entry which is preliminary data.</text>
</comment>
<feature type="domain" description="RNA polymerase sigma-70 region 2" evidence="7">
    <location>
        <begin position="15"/>
        <end position="82"/>
    </location>
</feature>
<evidence type="ECO:0000259" key="8">
    <source>
        <dbReference type="Pfam" id="PF08281"/>
    </source>
</evidence>
<keyword evidence="5 6" id="KW-0804">Transcription</keyword>
<dbReference type="InterPro" id="IPR036388">
    <property type="entry name" value="WH-like_DNA-bd_sf"/>
</dbReference>
<organism evidence="9 10">
    <name type="scientific">Aquibacillus rhizosphaerae</name>
    <dbReference type="NCBI Taxonomy" id="3051431"/>
    <lineage>
        <taxon>Bacteria</taxon>
        <taxon>Bacillati</taxon>
        <taxon>Bacillota</taxon>
        <taxon>Bacilli</taxon>
        <taxon>Bacillales</taxon>
        <taxon>Bacillaceae</taxon>
        <taxon>Aquibacillus</taxon>
    </lineage>
</organism>
<dbReference type="Pfam" id="PF08281">
    <property type="entry name" value="Sigma70_r4_2"/>
    <property type="match status" value="1"/>
</dbReference>
<comment type="similarity">
    <text evidence="1 6">Belongs to the sigma-70 factor family. ECF subfamily.</text>
</comment>
<feature type="domain" description="RNA polymerase sigma factor 70 region 4 type 2" evidence="8">
    <location>
        <begin position="117"/>
        <end position="166"/>
    </location>
</feature>
<keyword evidence="2 6" id="KW-0805">Transcription regulation</keyword>
<dbReference type="InterPro" id="IPR007627">
    <property type="entry name" value="RNA_pol_sigma70_r2"/>
</dbReference>
<dbReference type="RefSeq" id="WP_285933515.1">
    <property type="nucleotide sequence ID" value="NZ_JASTZU010000058.1"/>
</dbReference>
<dbReference type="InterPro" id="IPR013324">
    <property type="entry name" value="RNA_pol_sigma_r3/r4-like"/>
</dbReference>
<evidence type="ECO:0000256" key="3">
    <source>
        <dbReference type="ARBA" id="ARBA00023082"/>
    </source>
</evidence>
<name>A0ABT7L8M1_9BACI</name>
<keyword evidence="4 6" id="KW-0238">DNA-binding</keyword>
<dbReference type="NCBIfam" id="TIGR02937">
    <property type="entry name" value="sigma70-ECF"/>
    <property type="match status" value="1"/>
</dbReference>
<evidence type="ECO:0000313" key="10">
    <source>
        <dbReference type="Proteomes" id="UP001235343"/>
    </source>
</evidence>
<dbReference type="PROSITE" id="PS01063">
    <property type="entry name" value="SIGMA70_ECF"/>
    <property type="match status" value="1"/>
</dbReference>
<proteinExistence type="inferred from homology"/>
<dbReference type="InterPro" id="IPR013325">
    <property type="entry name" value="RNA_pol_sigma_r2"/>
</dbReference>
<sequence length="187" mass="21892">MEGSVLEKCNEFSTIYETYYQRVYHAAWKITRDNYLAEDVVQETFIKAYNNIDRLTDDSKIGAWLSTIASRTAIDVLRKEKRASFIPIDEVLFTNYESLKPLLLVDKELETIWSKEDIKQQIVLLSPKLQKVLLLKYQEDIKDEDIAEKLNITLSAVKTRIFRARKIMKQQLKGKEVKETKELEVIA</sequence>
<dbReference type="SUPFAM" id="SSF88946">
    <property type="entry name" value="Sigma2 domain of RNA polymerase sigma factors"/>
    <property type="match status" value="1"/>
</dbReference>
<dbReference type="InterPro" id="IPR039425">
    <property type="entry name" value="RNA_pol_sigma-70-like"/>
</dbReference>
<gene>
    <name evidence="9" type="ORF">QQS35_17470</name>
</gene>
<dbReference type="PANTHER" id="PTHR43133:SF60">
    <property type="entry name" value="RNA POLYMERASE SIGMA FACTOR SIGV"/>
    <property type="match status" value="1"/>
</dbReference>
<evidence type="ECO:0000256" key="2">
    <source>
        <dbReference type="ARBA" id="ARBA00023015"/>
    </source>
</evidence>
<keyword evidence="10" id="KW-1185">Reference proteome</keyword>
<evidence type="ECO:0000256" key="5">
    <source>
        <dbReference type="ARBA" id="ARBA00023163"/>
    </source>
</evidence>
<protein>
    <recommendedName>
        <fullName evidence="6">RNA polymerase sigma factor</fullName>
    </recommendedName>
</protein>
<dbReference type="PANTHER" id="PTHR43133">
    <property type="entry name" value="RNA POLYMERASE ECF-TYPE SIGMA FACTO"/>
    <property type="match status" value="1"/>
</dbReference>
<evidence type="ECO:0000256" key="1">
    <source>
        <dbReference type="ARBA" id="ARBA00010641"/>
    </source>
</evidence>